<dbReference type="Proteomes" id="UP000635278">
    <property type="component" value="Unassembled WGS sequence"/>
</dbReference>
<protein>
    <submittedName>
        <fullName evidence="6">LysR family transcriptional regulator</fullName>
    </submittedName>
</protein>
<dbReference type="Pfam" id="PF00126">
    <property type="entry name" value="HTH_1"/>
    <property type="match status" value="1"/>
</dbReference>
<dbReference type="PROSITE" id="PS50931">
    <property type="entry name" value="HTH_LYSR"/>
    <property type="match status" value="1"/>
</dbReference>
<keyword evidence="3" id="KW-0238">DNA-binding</keyword>
<keyword evidence="2" id="KW-0805">Transcription regulation</keyword>
<dbReference type="PANTHER" id="PTHR30419">
    <property type="entry name" value="HTH-TYPE TRANSCRIPTIONAL REGULATOR YBHD"/>
    <property type="match status" value="1"/>
</dbReference>
<organism evidence="6 7">
    <name type="scientific">Acetobacter musti</name>
    <dbReference type="NCBI Taxonomy" id="864732"/>
    <lineage>
        <taxon>Bacteria</taxon>
        <taxon>Pseudomonadati</taxon>
        <taxon>Pseudomonadota</taxon>
        <taxon>Alphaproteobacteria</taxon>
        <taxon>Acetobacterales</taxon>
        <taxon>Acetobacteraceae</taxon>
        <taxon>Acetobacter</taxon>
    </lineage>
</organism>
<proteinExistence type="inferred from homology"/>
<dbReference type="Gene3D" id="3.40.190.290">
    <property type="match status" value="1"/>
</dbReference>
<sequence>MLHSRVLAYLDTVARCGSIRKAGEQLNVASTAINRQILALEAELGTPLFERLPRKLVLTAAGEILLAHVRETLRGMSHTRKLIDEVRGLHRGEIVVAGMDGPVTALLPDALTDLRKTHRNVRVHLMGLGQPELVRTVQDGEADIGVGFDLPGEAGLRVICSRSVTLGAVVSATHPLACQESVSVHECEAWPLVVADETMAIRPHLEEFYNRQNLAFSPAMETNSIEFMRQMAMRGEAITYLTPLDIIREQRERMLKFLPFRDAELQPQRFSVIAHARNTNPLLPFLVERIEALLPETA</sequence>
<accession>A0ABX0JMY2</accession>
<evidence type="ECO:0000313" key="6">
    <source>
        <dbReference type="EMBL" id="NHN84124.1"/>
    </source>
</evidence>
<evidence type="ECO:0000256" key="4">
    <source>
        <dbReference type="ARBA" id="ARBA00023163"/>
    </source>
</evidence>
<evidence type="ECO:0000256" key="3">
    <source>
        <dbReference type="ARBA" id="ARBA00023125"/>
    </source>
</evidence>
<dbReference type="InterPro" id="IPR000847">
    <property type="entry name" value="LysR_HTH_N"/>
</dbReference>
<dbReference type="SUPFAM" id="SSF46785">
    <property type="entry name" value="Winged helix' DNA-binding domain"/>
    <property type="match status" value="1"/>
</dbReference>
<feature type="domain" description="HTH lysR-type" evidence="5">
    <location>
        <begin position="1"/>
        <end position="59"/>
    </location>
</feature>
<comment type="similarity">
    <text evidence="1">Belongs to the LysR transcriptional regulatory family.</text>
</comment>
<name>A0ABX0JMY2_9PROT</name>
<comment type="caution">
    <text evidence="6">The sequence shown here is derived from an EMBL/GenBank/DDBJ whole genome shotgun (WGS) entry which is preliminary data.</text>
</comment>
<dbReference type="EMBL" id="WOTB01000005">
    <property type="protein sequence ID" value="NHN84124.1"/>
    <property type="molecule type" value="Genomic_DNA"/>
</dbReference>
<reference evidence="6 7" key="1">
    <citation type="journal article" date="2020" name="Int. J. Syst. Evol. Microbiol.">
        <title>Novel acetic acid bacteria from cider fermentations: Acetobacter conturbans sp. nov. and Acetobacter fallax sp. nov.</title>
        <authorList>
            <person name="Sombolestani A.S."/>
            <person name="Cleenwerck I."/>
            <person name="Cnockaert M."/>
            <person name="Borremans W."/>
            <person name="Wieme A.D."/>
            <person name="De Vuyst L."/>
            <person name="Vandamme P."/>
        </authorList>
    </citation>
    <scope>NUCLEOTIDE SEQUENCE [LARGE SCALE GENOMIC DNA]</scope>
    <source>
        <strain evidence="6 7">LMG 30640</strain>
    </source>
</reference>
<dbReference type="Gene3D" id="1.10.10.10">
    <property type="entry name" value="Winged helix-like DNA-binding domain superfamily/Winged helix DNA-binding domain"/>
    <property type="match status" value="1"/>
</dbReference>
<keyword evidence="4" id="KW-0804">Transcription</keyword>
<keyword evidence="7" id="KW-1185">Reference proteome</keyword>
<dbReference type="SUPFAM" id="SSF53850">
    <property type="entry name" value="Periplasmic binding protein-like II"/>
    <property type="match status" value="1"/>
</dbReference>
<dbReference type="InterPro" id="IPR005119">
    <property type="entry name" value="LysR_subst-bd"/>
</dbReference>
<dbReference type="PANTHER" id="PTHR30419:SF2">
    <property type="entry name" value="LYSR FAMILY TRANSCRIPTIONAL REGULATOR"/>
    <property type="match status" value="1"/>
</dbReference>
<evidence type="ECO:0000256" key="1">
    <source>
        <dbReference type="ARBA" id="ARBA00009437"/>
    </source>
</evidence>
<evidence type="ECO:0000259" key="5">
    <source>
        <dbReference type="PROSITE" id="PS50931"/>
    </source>
</evidence>
<evidence type="ECO:0000313" key="7">
    <source>
        <dbReference type="Proteomes" id="UP000635278"/>
    </source>
</evidence>
<dbReference type="Pfam" id="PF03466">
    <property type="entry name" value="LysR_substrate"/>
    <property type="match status" value="1"/>
</dbReference>
<gene>
    <name evidence="6" type="ORF">GOB93_05630</name>
</gene>
<evidence type="ECO:0000256" key="2">
    <source>
        <dbReference type="ARBA" id="ARBA00023015"/>
    </source>
</evidence>
<dbReference type="InterPro" id="IPR036390">
    <property type="entry name" value="WH_DNA-bd_sf"/>
</dbReference>
<dbReference type="InterPro" id="IPR036388">
    <property type="entry name" value="WH-like_DNA-bd_sf"/>
</dbReference>
<dbReference type="InterPro" id="IPR050950">
    <property type="entry name" value="HTH-type_LysR_regulators"/>
</dbReference>